<keyword evidence="3 5" id="KW-0863">Zinc-finger</keyword>
<dbReference type="SMART" id="SM00355">
    <property type="entry name" value="ZnF_C2H2"/>
    <property type="match status" value="6"/>
</dbReference>
<dbReference type="GO" id="GO:0008270">
    <property type="term" value="F:zinc ion binding"/>
    <property type="evidence" value="ECO:0007669"/>
    <property type="project" value="UniProtKB-KW"/>
</dbReference>
<evidence type="ECO:0000256" key="5">
    <source>
        <dbReference type="PROSITE-ProRule" id="PRU00042"/>
    </source>
</evidence>
<dbReference type="PROSITE" id="PS00028">
    <property type="entry name" value="ZINC_FINGER_C2H2_1"/>
    <property type="match status" value="5"/>
</dbReference>
<name>A0A8S4R159_9NEOP</name>
<dbReference type="Proteomes" id="UP000838756">
    <property type="component" value="Unassembled WGS sequence"/>
</dbReference>
<keyword evidence="1" id="KW-0479">Metal-binding</keyword>
<dbReference type="GO" id="GO:0005634">
    <property type="term" value="C:nucleus"/>
    <property type="evidence" value="ECO:0007669"/>
    <property type="project" value="TreeGrafter"/>
</dbReference>
<feature type="domain" description="C2H2-type" evidence="6">
    <location>
        <begin position="11"/>
        <end position="38"/>
    </location>
</feature>
<keyword evidence="4" id="KW-0862">Zinc</keyword>
<dbReference type="Gene3D" id="3.30.160.60">
    <property type="entry name" value="Classic Zinc Finger"/>
    <property type="match status" value="3"/>
</dbReference>
<dbReference type="InterPro" id="IPR036236">
    <property type="entry name" value="Znf_C2H2_sf"/>
</dbReference>
<dbReference type="PROSITE" id="PS50157">
    <property type="entry name" value="ZINC_FINGER_C2H2_2"/>
    <property type="match status" value="3"/>
</dbReference>
<dbReference type="AlphaFoldDB" id="A0A8S4R159"/>
<evidence type="ECO:0000256" key="4">
    <source>
        <dbReference type="ARBA" id="ARBA00022833"/>
    </source>
</evidence>
<dbReference type="GO" id="GO:0000981">
    <property type="term" value="F:DNA-binding transcription factor activity, RNA polymerase II-specific"/>
    <property type="evidence" value="ECO:0007669"/>
    <property type="project" value="TreeGrafter"/>
</dbReference>
<dbReference type="InterPro" id="IPR013087">
    <property type="entry name" value="Znf_C2H2_type"/>
</dbReference>
<accession>A0A8S4R159</accession>
<dbReference type="OrthoDB" id="654211at2759"/>
<dbReference type="GO" id="GO:0000977">
    <property type="term" value="F:RNA polymerase II transcription regulatory region sequence-specific DNA binding"/>
    <property type="evidence" value="ECO:0007669"/>
    <property type="project" value="TreeGrafter"/>
</dbReference>
<evidence type="ECO:0000256" key="2">
    <source>
        <dbReference type="ARBA" id="ARBA00022737"/>
    </source>
</evidence>
<evidence type="ECO:0000313" key="8">
    <source>
        <dbReference type="Proteomes" id="UP000838756"/>
    </source>
</evidence>
<dbReference type="SUPFAM" id="SSF57667">
    <property type="entry name" value="beta-beta-alpha zinc fingers"/>
    <property type="match status" value="2"/>
</dbReference>
<comment type="caution">
    <text evidence="7">The sequence shown here is derived from an EMBL/GenBank/DDBJ whole genome shotgun (WGS) entry which is preliminary data.</text>
</comment>
<evidence type="ECO:0000259" key="6">
    <source>
        <dbReference type="PROSITE" id="PS50157"/>
    </source>
</evidence>
<proteinExistence type="predicted"/>
<reference evidence="7" key="1">
    <citation type="submission" date="2022-03" db="EMBL/GenBank/DDBJ databases">
        <authorList>
            <person name="Lindestad O."/>
        </authorList>
    </citation>
    <scope>NUCLEOTIDE SEQUENCE</scope>
</reference>
<dbReference type="PANTHER" id="PTHR24409:SF295">
    <property type="entry name" value="AZ2-RELATED"/>
    <property type="match status" value="1"/>
</dbReference>
<dbReference type="PANTHER" id="PTHR24409">
    <property type="entry name" value="ZINC FINGER PROTEIN 142"/>
    <property type="match status" value="1"/>
</dbReference>
<feature type="non-terminal residue" evidence="7">
    <location>
        <position position="1"/>
    </location>
</feature>
<sequence>EETKVKLKFPFECHLCFKGFNFEAKLKNHMFKHSPSRGPYKCSLCSMHLPTAYSASVHSLTHTLRYECVQCGRRMLDRLAIVNHYRYFQEETKVKLKFPFECHLCFKGFNFEAKLKNHMFKHSPSRGPYKCSLCSMHLPTAYSASVHSLTHTLRYECVQCGRRMLDRLAIVNHYRSQHEGVLAVFTCHLCGKVSK</sequence>
<evidence type="ECO:0000256" key="1">
    <source>
        <dbReference type="ARBA" id="ARBA00022723"/>
    </source>
</evidence>
<feature type="domain" description="C2H2-type" evidence="6">
    <location>
        <begin position="100"/>
        <end position="127"/>
    </location>
</feature>
<evidence type="ECO:0000256" key="3">
    <source>
        <dbReference type="ARBA" id="ARBA00022771"/>
    </source>
</evidence>
<gene>
    <name evidence="7" type="primary">jg7383</name>
    <name evidence="7" type="ORF">PAEG_LOCUS7409</name>
</gene>
<dbReference type="EMBL" id="CAKXAJ010021878">
    <property type="protein sequence ID" value="CAH2226714.1"/>
    <property type="molecule type" value="Genomic_DNA"/>
</dbReference>
<keyword evidence="8" id="KW-1185">Reference proteome</keyword>
<organism evidence="7 8">
    <name type="scientific">Pararge aegeria aegeria</name>
    <dbReference type="NCBI Taxonomy" id="348720"/>
    <lineage>
        <taxon>Eukaryota</taxon>
        <taxon>Metazoa</taxon>
        <taxon>Ecdysozoa</taxon>
        <taxon>Arthropoda</taxon>
        <taxon>Hexapoda</taxon>
        <taxon>Insecta</taxon>
        <taxon>Pterygota</taxon>
        <taxon>Neoptera</taxon>
        <taxon>Endopterygota</taxon>
        <taxon>Lepidoptera</taxon>
        <taxon>Glossata</taxon>
        <taxon>Ditrysia</taxon>
        <taxon>Papilionoidea</taxon>
        <taxon>Nymphalidae</taxon>
        <taxon>Satyrinae</taxon>
        <taxon>Satyrini</taxon>
        <taxon>Parargina</taxon>
        <taxon>Pararge</taxon>
    </lineage>
</organism>
<feature type="domain" description="C2H2-type" evidence="6">
    <location>
        <begin position="155"/>
        <end position="180"/>
    </location>
</feature>
<keyword evidence="2" id="KW-0677">Repeat</keyword>
<protein>
    <submittedName>
        <fullName evidence="7">Jg7383 protein</fullName>
    </submittedName>
</protein>
<evidence type="ECO:0000313" key="7">
    <source>
        <dbReference type="EMBL" id="CAH2226714.1"/>
    </source>
</evidence>